<protein>
    <submittedName>
        <fullName evidence="2">Uncharacterized protein</fullName>
    </submittedName>
</protein>
<reference evidence="2" key="1">
    <citation type="submission" date="2021-02" db="EMBL/GenBank/DDBJ databases">
        <authorList>
            <person name="Nowell W R."/>
        </authorList>
    </citation>
    <scope>NUCLEOTIDE SEQUENCE</scope>
</reference>
<comment type="caution">
    <text evidence="2">The sequence shown here is derived from an EMBL/GenBank/DDBJ whole genome shotgun (WGS) entry which is preliminary data.</text>
</comment>
<accession>A0A8S3K3N8</accession>
<dbReference type="Proteomes" id="UP000676336">
    <property type="component" value="Unassembled WGS sequence"/>
</dbReference>
<dbReference type="AlphaFoldDB" id="A0A8S3K3N8"/>
<feature type="non-terminal residue" evidence="2">
    <location>
        <position position="1"/>
    </location>
</feature>
<sequence>IAKLRILLNDIELISYDIEQLKHNSLEDKISISSINNRWEQLLKQATDKYNYLENKLEYMKLKQKTIDNIYNELDLIDNQVNDSTINTKFPLLVERLEFIEEEINRELSNDDDNNQQIEELK</sequence>
<feature type="non-terminal residue" evidence="2">
    <location>
        <position position="122"/>
    </location>
</feature>
<dbReference type="EMBL" id="CAJOBI010359052">
    <property type="protein sequence ID" value="CAF5225339.1"/>
    <property type="molecule type" value="Genomic_DNA"/>
</dbReference>
<proteinExistence type="predicted"/>
<evidence type="ECO:0000313" key="2">
    <source>
        <dbReference type="EMBL" id="CAF5225339.1"/>
    </source>
</evidence>
<feature type="coiled-coil region" evidence="1">
    <location>
        <begin position="36"/>
        <end position="63"/>
    </location>
</feature>
<gene>
    <name evidence="2" type="ORF">SMN809_LOCUS84252</name>
</gene>
<organism evidence="2 3">
    <name type="scientific">Rotaria magnacalcarata</name>
    <dbReference type="NCBI Taxonomy" id="392030"/>
    <lineage>
        <taxon>Eukaryota</taxon>
        <taxon>Metazoa</taxon>
        <taxon>Spiralia</taxon>
        <taxon>Gnathifera</taxon>
        <taxon>Rotifera</taxon>
        <taxon>Eurotatoria</taxon>
        <taxon>Bdelloidea</taxon>
        <taxon>Philodinida</taxon>
        <taxon>Philodinidae</taxon>
        <taxon>Rotaria</taxon>
    </lineage>
</organism>
<name>A0A8S3K3N8_9BILA</name>
<evidence type="ECO:0000256" key="1">
    <source>
        <dbReference type="SAM" id="Coils"/>
    </source>
</evidence>
<evidence type="ECO:0000313" key="3">
    <source>
        <dbReference type="Proteomes" id="UP000676336"/>
    </source>
</evidence>
<keyword evidence="1" id="KW-0175">Coiled coil</keyword>